<reference evidence="4" key="1">
    <citation type="submission" date="2016-10" db="EMBL/GenBank/DDBJ databases">
        <authorList>
            <person name="Varghese N."/>
        </authorList>
    </citation>
    <scope>NUCLEOTIDE SEQUENCE [LARGE SCALE GENOMIC DNA]</scope>
    <source>
        <strain evidence="4">HL 19</strain>
    </source>
</reference>
<dbReference type="NCBIfam" id="TIGR01382">
    <property type="entry name" value="PfpI"/>
    <property type="match status" value="1"/>
</dbReference>
<protein>
    <submittedName>
        <fullName evidence="3">Protease I</fullName>
    </submittedName>
</protein>
<dbReference type="RefSeq" id="WP_054966270.1">
    <property type="nucleotide sequence ID" value="NZ_FMUN01000001.1"/>
</dbReference>
<dbReference type="CDD" id="cd03134">
    <property type="entry name" value="GATase1_PfpI_like"/>
    <property type="match status" value="1"/>
</dbReference>
<proteinExistence type="inferred from homology"/>
<dbReference type="Pfam" id="PF01965">
    <property type="entry name" value="DJ-1_PfpI"/>
    <property type="match status" value="1"/>
</dbReference>
<dbReference type="PANTHER" id="PTHR42733:SF13">
    <property type="entry name" value="DJ-1_PFPI DOMAIN-CONTAINING PROTEIN"/>
    <property type="match status" value="1"/>
</dbReference>
<dbReference type="Gene3D" id="3.40.50.880">
    <property type="match status" value="1"/>
</dbReference>
<gene>
    <name evidence="3" type="ORF">SAMN05661077_0604</name>
</gene>
<dbReference type="PATRIC" id="fig|381306.5.peg.448"/>
<dbReference type="EMBL" id="FMUN01000001">
    <property type="protein sequence ID" value="SCX83147.1"/>
    <property type="molecule type" value="Genomic_DNA"/>
</dbReference>
<dbReference type="InterPro" id="IPR006286">
    <property type="entry name" value="C56_PfpI-like"/>
</dbReference>
<dbReference type="PROSITE" id="PS51276">
    <property type="entry name" value="PEPTIDASE_C56_PFPI"/>
    <property type="match status" value="1"/>
</dbReference>
<comment type="similarity">
    <text evidence="1">Belongs to the peptidase C56 family.</text>
</comment>
<dbReference type="InterPro" id="IPR029062">
    <property type="entry name" value="Class_I_gatase-like"/>
</dbReference>
<dbReference type="PANTHER" id="PTHR42733">
    <property type="entry name" value="DJ-1 PROTEIN"/>
    <property type="match status" value="1"/>
</dbReference>
<dbReference type="OrthoDB" id="9792284at2"/>
<dbReference type="GO" id="GO:0008233">
    <property type="term" value="F:peptidase activity"/>
    <property type="evidence" value="ECO:0007669"/>
    <property type="project" value="UniProtKB-KW"/>
</dbReference>
<keyword evidence="3" id="KW-0645">Protease</keyword>
<name>A0A0P9C5G6_9GAMM</name>
<evidence type="ECO:0000259" key="2">
    <source>
        <dbReference type="Pfam" id="PF01965"/>
    </source>
</evidence>
<keyword evidence="3" id="KW-0378">Hydrolase</keyword>
<dbReference type="GO" id="GO:0006508">
    <property type="term" value="P:proteolysis"/>
    <property type="evidence" value="ECO:0007669"/>
    <property type="project" value="UniProtKB-KW"/>
</dbReference>
<dbReference type="Proteomes" id="UP000183104">
    <property type="component" value="Unassembled WGS sequence"/>
</dbReference>
<dbReference type="SUPFAM" id="SSF52317">
    <property type="entry name" value="Class I glutamine amidotransferase-like"/>
    <property type="match status" value="1"/>
</dbReference>
<evidence type="ECO:0000313" key="4">
    <source>
        <dbReference type="Proteomes" id="UP000183104"/>
    </source>
</evidence>
<dbReference type="InterPro" id="IPR002818">
    <property type="entry name" value="DJ-1/PfpI"/>
</dbReference>
<sequence>MEGKLSGRRVALFAADLFEDIELYYPLYRLGEEGAEVVVVGPSRRTYQGKHGLSIEARAGLEDVRQEDFAALVLPGGYAPDHLRRQERLLEMVRGADGAGKPIAAICHAGWVPVSAGIVKGRRMTGFWSIKDDLVNAGAAYEDRPVVEDGNLITSRYPNDLGAFCRAIIAALSG</sequence>
<keyword evidence="4" id="KW-1185">Reference proteome</keyword>
<accession>A0A0P9C5G6</accession>
<dbReference type="AlphaFoldDB" id="A0A0P9C5G6"/>
<feature type="domain" description="DJ-1/PfpI" evidence="2">
    <location>
        <begin position="8"/>
        <end position="170"/>
    </location>
</feature>
<evidence type="ECO:0000313" key="3">
    <source>
        <dbReference type="EMBL" id="SCX83147.1"/>
    </source>
</evidence>
<evidence type="ECO:0000256" key="1">
    <source>
        <dbReference type="ARBA" id="ARBA00008542"/>
    </source>
</evidence>
<organism evidence="3 4">
    <name type="scientific">Thiohalorhabdus denitrificans</name>
    <dbReference type="NCBI Taxonomy" id="381306"/>
    <lineage>
        <taxon>Bacteria</taxon>
        <taxon>Pseudomonadati</taxon>
        <taxon>Pseudomonadota</taxon>
        <taxon>Gammaproteobacteria</taxon>
        <taxon>Thiohalorhabdales</taxon>
        <taxon>Thiohalorhabdaceae</taxon>
        <taxon>Thiohalorhabdus</taxon>
    </lineage>
</organism>
<dbReference type="STRING" id="381306.AN478_09000"/>